<evidence type="ECO:0000256" key="3">
    <source>
        <dbReference type="ARBA" id="ARBA00022679"/>
    </source>
</evidence>
<keyword evidence="4" id="KW-0949">S-adenosyl-L-methionine</keyword>
<dbReference type="GO" id="GO:0005829">
    <property type="term" value="C:cytosol"/>
    <property type="evidence" value="ECO:0007669"/>
    <property type="project" value="TreeGrafter"/>
</dbReference>
<dbReference type="EMBL" id="NEDP02005018">
    <property type="protein sequence ID" value="OWF43731.1"/>
    <property type="molecule type" value="Genomic_DNA"/>
</dbReference>
<dbReference type="InterPro" id="IPR029063">
    <property type="entry name" value="SAM-dependent_MTases_sf"/>
</dbReference>
<keyword evidence="6" id="KW-1185">Reference proteome</keyword>
<dbReference type="Gene3D" id="3.40.50.150">
    <property type="entry name" value="Vaccinia Virus protein VP39"/>
    <property type="match status" value="1"/>
</dbReference>
<gene>
    <name evidence="5" type="ORF">KP79_PYT24202</name>
</gene>
<accession>A0A210Q4U2</accession>
<evidence type="ECO:0000256" key="4">
    <source>
        <dbReference type="ARBA" id="ARBA00022691"/>
    </source>
</evidence>
<reference evidence="5 6" key="1">
    <citation type="journal article" date="2017" name="Nat. Ecol. Evol.">
        <title>Scallop genome provides insights into evolution of bilaterian karyotype and development.</title>
        <authorList>
            <person name="Wang S."/>
            <person name="Zhang J."/>
            <person name="Jiao W."/>
            <person name="Li J."/>
            <person name="Xun X."/>
            <person name="Sun Y."/>
            <person name="Guo X."/>
            <person name="Huan P."/>
            <person name="Dong B."/>
            <person name="Zhang L."/>
            <person name="Hu X."/>
            <person name="Sun X."/>
            <person name="Wang J."/>
            <person name="Zhao C."/>
            <person name="Wang Y."/>
            <person name="Wang D."/>
            <person name="Huang X."/>
            <person name="Wang R."/>
            <person name="Lv J."/>
            <person name="Li Y."/>
            <person name="Zhang Z."/>
            <person name="Liu B."/>
            <person name="Lu W."/>
            <person name="Hui Y."/>
            <person name="Liang J."/>
            <person name="Zhou Z."/>
            <person name="Hou R."/>
            <person name="Li X."/>
            <person name="Liu Y."/>
            <person name="Li H."/>
            <person name="Ning X."/>
            <person name="Lin Y."/>
            <person name="Zhao L."/>
            <person name="Xing Q."/>
            <person name="Dou J."/>
            <person name="Li Y."/>
            <person name="Mao J."/>
            <person name="Guo H."/>
            <person name="Dou H."/>
            <person name="Li T."/>
            <person name="Mu C."/>
            <person name="Jiang W."/>
            <person name="Fu Q."/>
            <person name="Fu X."/>
            <person name="Miao Y."/>
            <person name="Liu J."/>
            <person name="Yu Q."/>
            <person name="Li R."/>
            <person name="Liao H."/>
            <person name="Li X."/>
            <person name="Kong Y."/>
            <person name="Jiang Z."/>
            <person name="Chourrout D."/>
            <person name="Li R."/>
            <person name="Bao Z."/>
        </authorList>
    </citation>
    <scope>NUCLEOTIDE SEQUENCE [LARGE SCALE GENOMIC DNA]</scope>
    <source>
        <strain evidence="5 6">PY_sf001</strain>
    </source>
</reference>
<organism evidence="5 6">
    <name type="scientific">Mizuhopecten yessoensis</name>
    <name type="common">Japanese scallop</name>
    <name type="synonym">Patinopecten yessoensis</name>
    <dbReference type="NCBI Taxonomy" id="6573"/>
    <lineage>
        <taxon>Eukaryota</taxon>
        <taxon>Metazoa</taxon>
        <taxon>Spiralia</taxon>
        <taxon>Lophotrochozoa</taxon>
        <taxon>Mollusca</taxon>
        <taxon>Bivalvia</taxon>
        <taxon>Autobranchia</taxon>
        <taxon>Pteriomorphia</taxon>
        <taxon>Pectinida</taxon>
        <taxon>Pectinoidea</taxon>
        <taxon>Pectinidae</taxon>
        <taxon>Mizuhopecten</taxon>
    </lineage>
</organism>
<dbReference type="Pfam" id="PF01234">
    <property type="entry name" value="NNMT_PNMT_TEMT"/>
    <property type="match status" value="1"/>
</dbReference>
<dbReference type="SUPFAM" id="SSF53335">
    <property type="entry name" value="S-adenosyl-L-methionine-dependent methyltransferases"/>
    <property type="match status" value="1"/>
</dbReference>
<dbReference type="AlphaFoldDB" id="A0A210Q4U2"/>
<evidence type="ECO:0000256" key="2">
    <source>
        <dbReference type="ARBA" id="ARBA00022603"/>
    </source>
</evidence>
<dbReference type="Proteomes" id="UP000242188">
    <property type="component" value="Unassembled WGS sequence"/>
</dbReference>
<dbReference type="STRING" id="6573.A0A210Q4U2"/>
<evidence type="ECO:0000313" key="6">
    <source>
        <dbReference type="Proteomes" id="UP000242188"/>
    </source>
</evidence>
<dbReference type="GO" id="GO:0032259">
    <property type="term" value="P:methylation"/>
    <property type="evidence" value="ECO:0007669"/>
    <property type="project" value="UniProtKB-KW"/>
</dbReference>
<evidence type="ECO:0000313" key="5">
    <source>
        <dbReference type="EMBL" id="OWF43731.1"/>
    </source>
</evidence>
<dbReference type="InterPro" id="IPR000940">
    <property type="entry name" value="NNMT_TEMT_trans"/>
</dbReference>
<dbReference type="PROSITE" id="PS51681">
    <property type="entry name" value="SAM_MT_NNMT_PNMT_TEMT"/>
    <property type="match status" value="1"/>
</dbReference>
<dbReference type="PANTHER" id="PTHR10867">
    <property type="entry name" value="NNMT/PNMT/TEMT FAMILY MEMBER"/>
    <property type="match status" value="1"/>
</dbReference>
<name>A0A210Q4U2_MIZYE</name>
<protein>
    <submittedName>
        <fullName evidence="5">Phenylethanolamine N-methyltransferase</fullName>
    </submittedName>
</protein>
<evidence type="ECO:0000256" key="1">
    <source>
        <dbReference type="ARBA" id="ARBA00007996"/>
    </source>
</evidence>
<proteinExistence type="inferred from homology"/>
<sequence length="259" mass="29381">MSGSLIPTVNFENFDPASYMEDYYAHGSWLYMEGEDLPFAMRQLHHFFSSHNIGGTRLLDVGTGPTVHSIISAAPHVENIDLSDYAEKNRKYLQAWWKNGQDYTPEFIKFVVDLEKSGQTPDERQSEMRSKVKNIFPIDVTKQSLLGTPPSQTYDIIIASLCFEAASRNLTDYENCVKNVSSVLRNGGHLIVCGELDATFYKVGDFRFPSVTISKEQAKKIYNEQGFDIVEFNDLVPPHPGEDPSSDFHSMFMMLAKKR</sequence>
<comment type="caution">
    <text evidence="5">The sequence shown here is derived from an EMBL/GenBank/DDBJ whole genome shotgun (WGS) entry which is preliminary data.</text>
</comment>
<keyword evidence="3 5" id="KW-0808">Transferase</keyword>
<comment type="similarity">
    <text evidence="1">Belongs to the class I-like SAM-binding methyltransferase superfamily. NNMT/PNMT/TEMT family.</text>
</comment>
<dbReference type="GO" id="GO:0008170">
    <property type="term" value="F:N-methyltransferase activity"/>
    <property type="evidence" value="ECO:0007669"/>
    <property type="project" value="TreeGrafter"/>
</dbReference>
<dbReference type="PANTHER" id="PTHR10867:SF17">
    <property type="entry name" value="NICOTINAMIDE N-METHYLTRANSFERASE"/>
    <property type="match status" value="1"/>
</dbReference>
<dbReference type="OrthoDB" id="10050085at2759"/>
<keyword evidence="2 5" id="KW-0489">Methyltransferase</keyword>